<gene>
    <name evidence="1" type="ORF">Pcinc_007306</name>
</gene>
<evidence type="ECO:0000313" key="1">
    <source>
        <dbReference type="EMBL" id="KAK3888580.1"/>
    </source>
</evidence>
<organism evidence="1 2">
    <name type="scientific">Petrolisthes cinctipes</name>
    <name type="common">Flat porcelain crab</name>
    <dbReference type="NCBI Taxonomy" id="88211"/>
    <lineage>
        <taxon>Eukaryota</taxon>
        <taxon>Metazoa</taxon>
        <taxon>Ecdysozoa</taxon>
        <taxon>Arthropoda</taxon>
        <taxon>Crustacea</taxon>
        <taxon>Multicrustacea</taxon>
        <taxon>Malacostraca</taxon>
        <taxon>Eumalacostraca</taxon>
        <taxon>Eucarida</taxon>
        <taxon>Decapoda</taxon>
        <taxon>Pleocyemata</taxon>
        <taxon>Anomura</taxon>
        <taxon>Galatheoidea</taxon>
        <taxon>Porcellanidae</taxon>
        <taxon>Petrolisthes</taxon>
    </lineage>
</organism>
<reference evidence="1" key="1">
    <citation type="submission" date="2023-10" db="EMBL/GenBank/DDBJ databases">
        <title>Genome assemblies of two species of porcelain crab, Petrolisthes cinctipes and Petrolisthes manimaculis (Anomura: Porcellanidae).</title>
        <authorList>
            <person name="Angst P."/>
        </authorList>
    </citation>
    <scope>NUCLEOTIDE SEQUENCE</scope>
    <source>
        <strain evidence="1">PB745_01</strain>
        <tissue evidence="1">Gill</tissue>
    </source>
</reference>
<comment type="caution">
    <text evidence="1">The sequence shown here is derived from an EMBL/GenBank/DDBJ whole genome shotgun (WGS) entry which is preliminary data.</text>
</comment>
<proteinExistence type="predicted"/>
<dbReference type="Proteomes" id="UP001286313">
    <property type="component" value="Unassembled WGS sequence"/>
</dbReference>
<sequence>MIAASIIRVIDVITSCSVCEFHVSKDDIVTNKTEKSEGQNGPERRDSRNYIFKKLESNDNTSFKSYSFNKATLHVEVPKNLMCLKT</sequence>
<protein>
    <submittedName>
        <fullName evidence="1">Uncharacterized protein</fullName>
    </submittedName>
</protein>
<dbReference type="AlphaFoldDB" id="A0AAE1L0K4"/>
<name>A0AAE1L0K4_PETCI</name>
<dbReference type="EMBL" id="JAWQEG010000542">
    <property type="protein sequence ID" value="KAK3888580.1"/>
    <property type="molecule type" value="Genomic_DNA"/>
</dbReference>
<keyword evidence="2" id="KW-1185">Reference proteome</keyword>
<accession>A0AAE1L0K4</accession>
<evidence type="ECO:0000313" key="2">
    <source>
        <dbReference type="Proteomes" id="UP001286313"/>
    </source>
</evidence>